<evidence type="ECO:0000256" key="8">
    <source>
        <dbReference type="SAM" id="Phobius"/>
    </source>
</evidence>
<sequence length="519" mass="53855">MSESSAGEDFVNALGPTTPHSGRSGTDHGEAPDGQHERGRWMVLVIVSIAQLMIVLDISIVNIALPDAQKALGFSNGDRQWIVTAYSLAFGALLLFGGRLADLVGRKRMFIAGLIVFAAASLLGGISPNFEVLVTARAIQGVAGATLAPAALSLLTTTFPDSRERATAFAVFGAVAGSGAAVGLLLGGVLTEFLSWRWTLFINVLFAGVALIGAVRYLTRERPHERPGLDIPGTLLVSVGLFCLVYGFSNAESHPWSAPSTWGFIVVGGVLLLAFCAWIARAADPLLPPWIVLHRDRGGSFLAMFITGAGIFGVFLFLTYFLQTSLRYSPVRTGLAFLPLVIALMITATAASTRLLPRFGPKLLIPPGMMLAAGGMAWLTGISLTSSYAANILGPLILLGAGLGLVFAPALNSATFSVGPRDAGVASATANTAQQVGGSIGTALLNTIAASAVTSYVASHAAAHVPPTEVQAQAAVHSYQVVFWICAAIFAIGALICFGLLRFGAQQPDSQAADAPAAA</sequence>
<organism evidence="10 11">
    <name type="scientific">Actinospica durhamensis</name>
    <dbReference type="NCBI Taxonomy" id="1508375"/>
    <lineage>
        <taxon>Bacteria</taxon>
        <taxon>Bacillati</taxon>
        <taxon>Actinomycetota</taxon>
        <taxon>Actinomycetes</taxon>
        <taxon>Catenulisporales</taxon>
        <taxon>Actinospicaceae</taxon>
        <taxon>Actinospica</taxon>
    </lineage>
</organism>
<keyword evidence="2" id="KW-0813">Transport</keyword>
<dbReference type="EMBL" id="JAGSOG010000052">
    <property type="protein sequence ID" value="MBR7834231.1"/>
    <property type="molecule type" value="Genomic_DNA"/>
</dbReference>
<dbReference type="NCBIfam" id="TIGR00711">
    <property type="entry name" value="efflux_EmrB"/>
    <property type="match status" value="1"/>
</dbReference>
<feature type="transmembrane region" description="Helical" evidence="8">
    <location>
        <begin position="80"/>
        <end position="97"/>
    </location>
</feature>
<dbReference type="AlphaFoldDB" id="A0A941ENC0"/>
<dbReference type="InterPro" id="IPR011701">
    <property type="entry name" value="MFS"/>
</dbReference>
<dbReference type="InterPro" id="IPR005829">
    <property type="entry name" value="Sugar_transporter_CS"/>
</dbReference>
<dbReference type="CDD" id="cd17321">
    <property type="entry name" value="MFS_MMR_MDR_like"/>
    <property type="match status" value="1"/>
</dbReference>
<evidence type="ECO:0000256" key="1">
    <source>
        <dbReference type="ARBA" id="ARBA00004651"/>
    </source>
</evidence>
<keyword evidence="5 8" id="KW-1133">Transmembrane helix</keyword>
<evidence type="ECO:0000313" key="10">
    <source>
        <dbReference type="EMBL" id="MBR7834231.1"/>
    </source>
</evidence>
<dbReference type="GO" id="GO:0005886">
    <property type="term" value="C:plasma membrane"/>
    <property type="evidence" value="ECO:0007669"/>
    <property type="project" value="UniProtKB-SubCell"/>
</dbReference>
<dbReference type="Proteomes" id="UP000675781">
    <property type="component" value="Unassembled WGS sequence"/>
</dbReference>
<dbReference type="PROSITE" id="PS50850">
    <property type="entry name" value="MFS"/>
    <property type="match status" value="1"/>
</dbReference>
<dbReference type="SUPFAM" id="SSF103473">
    <property type="entry name" value="MFS general substrate transporter"/>
    <property type="match status" value="1"/>
</dbReference>
<accession>A0A941ENC0</accession>
<feature type="transmembrane region" description="Helical" evidence="8">
    <location>
        <begin position="261"/>
        <end position="280"/>
    </location>
</feature>
<gene>
    <name evidence="10" type="ORF">KDL01_13230</name>
</gene>
<keyword evidence="4 8" id="KW-0812">Transmembrane</keyword>
<keyword evidence="3" id="KW-1003">Cell membrane</keyword>
<keyword evidence="6 8" id="KW-0472">Membrane</keyword>
<feature type="transmembrane region" description="Helical" evidence="8">
    <location>
        <begin position="481"/>
        <end position="501"/>
    </location>
</feature>
<feature type="transmembrane region" description="Helical" evidence="8">
    <location>
        <begin position="231"/>
        <end position="249"/>
    </location>
</feature>
<dbReference type="Gene3D" id="1.20.1720.10">
    <property type="entry name" value="Multidrug resistance protein D"/>
    <property type="match status" value="1"/>
</dbReference>
<proteinExistence type="predicted"/>
<dbReference type="InterPro" id="IPR020846">
    <property type="entry name" value="MFS_dom"/>
</dbReference>
<dbReference type="PANTHER" id="PTHR42718">
    <property type="entry name" value="MAJOR FACILITATOR SUPERFAMILY MULTIDRUG TRANSPORTER MFSC"/>
    <property type="match status" value="1"/>
</dbReference>
<dbReference type="PRINTS" id="PR01036">
    <property type="entry name" value="TCRTETB"/>
</dbReference>
<feature type="transmembrane region" description="Helical" evidence="8">
    <location>
        <begin position="363"/>
        <end position="382"/>
    </location>
</feature>
<keyword evidence="11" id="KW-1185">Reference proteome</keyword>
<dbReference type="Gene3D" id="1.20.1250.20">
    <property type="entry name" value="MFS general substrate transporter like domains"/>
    <property type="match status" value="1"/>
</dbReference>
<dbReference type="RefSeq" id="WP_212528751.1">
    <property type="nucleotide sequence ID" value="NZ_JAGSOG010000052.1"/>
</dbReference>
<feature type="transmembrane region" description="Helical" evidence="8">
    <location>
        <begin position="41"/>
        <end position="65"/>
    </location>
</feature>
<feature type="transmembrane region" description="Helical" evidence="8">
    <location>
        <begin position="196"/>
        <end position="219"/>
    </location>
</feature>
<dbReference type="InterPro" id="IPR004638">
    <property type="entry name" value="EmrB-like"/>
</dbReference>
<reference evidence="10" key="1">
    <citation type="submission" date="2021-04" db="EMBL/GenBank/DDBJ databases">
        <title>Genome based classification of Actinospica acidithermotolerans sp. nov., an actinobacterium isolated from an Indonesian hot spring.</title>
        <authorList>
            <person name="Kusuma A.B."/>
            <person name="Putra K.E."/>
            <person name="Nafisah S."/>
            <person name="Loh J."/>
            <person name="Nouioui I."/>
            <person name="Goodfellow M."/>
        </authorList>
    </citation>
    <scope>NUCLEOTIDE SEQUENCE</scope>
    <source>
        <strain evidence="10">CSCA 57</strain>
    </source>
</reference>
<evidence type="ECO:0000256" key="3">
    <source>
        <dbReference type="ARBA" id="ARBA00022475"/>
    </source>
</evidence>
<dbReference type="GO" id="GO:0022857">
    <property type="term" value="F:transmembrane transporter activity"/>
    <property type="evidence" value="ECO:0007669"/>
    <property type="project" value="InterPro"/>
</dbReference>
<evidence type="ECO:0000256" key="4">
    <source>
        <dbReference type="ARBA" id="ARBA00022692"/>
    </source>
</evidence>
<feature type="transmembrane region" description="Helical" evidence="8">
    <location>
        <begin position="334"/>
        <end position="356"/>
    </location>
</feature>
<feature type="compositionally biased region" description="Basic and acidic residues" evidence="7">
    <location>
        <begin position="25"/>
        <end position="35"/>
    </location>
</feature>
<dbReference type="PROSITE" id="PS00216">
    <property type="entry name" value="SUGAR_TRANSPORT_1"/>
    <property type="match status" value="1"/>
</dbReference>
<dbReference type="Pfam" id="PF07690">
    <property type="entry name" value="MFS_1"/>
    <property type="match status" value="1"/>
</dbReference>
<feature type="transmembrane region" description="Helical" evidence="8">
    <location>
        <begin position="301"/>
        <end position="322"/>
    </location>
</feature>
<feature type="transmembrane region" description="Helical" evidence="8">
    <location>
        <begin position="109"/>
        <end position="126"/>
    </location>
</feature>
<name>A0A941ENC0_9ACTN</name>
<feature type="transmembrane region" description="Helical" evidence="8">
    <location>
        <begin position="168"/>
        <end position="190"/>
    </location>
</feature>
<feature type="domain" description="Major facilitator superfamily (MFS) profile" evidence="9">
    <location>
        <begin position="43"/>
        <end position="505"/>
    </location>
</feature>
<feature type="region of interest" description="Disordered" evidence="7">
    <location>
        <begin position="1"/>
        <end position="35"/>
    </location>
</feature>
<dbReference type="InterPro" id="IPR036259">
    <property type="entry name" value="MFS_trans_sf"/>
</dbReference>
<feature type="transmembrane region" description="Helical" evidence="8">
    <location>
        <begin position="388"/>
        <end position="411"/>
    </location>
</feature>
<comment type="caution">
    <text evidence="10">The sequence shown here is derived from an EMBL/GenBank/DDBJ whole genome shotgun (WGS) entry which is preliminary data.</text>
</comment>
<evidence type="ECO:0000313" key="11">
    <source>
        <dbReference type="Proteomes" id="UP000675781"/>
    </source>
</evidence>
<evidence type="ECO:0000259" key="9">
    <source>
        <dbReference type="PROSITE" id="PS50850"/>
    </source>
</evidence>
<protein>
    <submittedName>
        <fullName evidence="10">DHA2 family efflux MFS transporter permease subunit</fullName>
    </submittedName>
</protein>
<evidence type="ECO:0000256" key="2">
    <source>
        <dbReference type="ARBA" id="ARBA00022448"/>
    </source>
</evidence>
<comment type="subcellular location">
    <subcellularLocation>
        <location evidence="1">Cell membrane</location>
        <topology evidence="1">Multi-pass membrane protein</topology>
    </subcellularLocation>
</comment>
<dbReference type="PANTHER" id="PTHR42718:SF46">
    <property type="entry name" value="BLR6921 PROTEIN"/>
    <property type="match status" value="1"/>
</dbReference>
<evidence type="ECO:0000256" key="6">
    <source>
        <dbReference type="ARBA" id="ARBA00023136"/>
    </source>
</evidence>
<evidence type="ECO:0000256" key="5">
    <source>
        <dbReference type="ARBA" id="ARBA00022989"/>
    </source>
</evidence>
<evidence type="ECO:0000256" key="7">
    <source>
        <dbReference type="SAM" id="MobiDB-lite"/>
    </source>
</evidence>
<feature type="transmembrane region" description="Helical" evidence="8">
    <location>
        <begin position="138"/>
        <end position="156"/>
    </location>
</feature>